<name>A0A2N9FLU5_FAGSY</name>
<feature type="compositionally biased region" description="Polar residues" evidence="1">
    <location>
        <begin position="95"/>
        <end position="104"/>
    </location>
</feature>
<accession>A0A2N9FLU5</accession>
<evidence type="ECO:0000256" key="1">
    <source>
        <dbReference type="SAM" id="MobiDB-lite"/>
    </source>
</evidence>
<dbReference type="EMBL" id="OIVN01000974">
    <property type="protein sequence ID" value="SPC88153.1"/>
    <property type="molecule type" value="Genomic_DNA"/>
</dbReference>
<organism evidence="2">
    <name type="scientific">Fagus sylvatica</name>
    <name type="common">Beechnut</name>
    <dbReference type="NCBI Taxonomy" id="28930"/>
    <lineage>
        <taxon>Eukaryota</taxon>
        <taxon>Viridiplantae</taxon>
        <taxon>Streptophyta</taxon>
        <taxon>Embryophyta</taxon>
        <taxon>Tracheophyta</taxon>
        <taxon>Spermatophyta</taxon>
        <taxon>Magnoliopsida</taxon>
        <taxon>eudicotyledons</taxon>
        <taxon>Gunneridae</taxon>
        <taxon>Pentapetalae</taxon>
        <taxon>rosids</taxon>
        <taxon>fabids</taxon>
        <taxon>Fagales</taxon>
        <taxon>Fagaceae</taxon>
        <taxon>Fagus</taxon>
    </lineage>
</organism>
<reference evidence="2" key="1">
    <citation type="submission" date="2018-02" db="EMBL/GenBank/DDBJ databases">
        <authorList>
            <person name="Cohen D.B."/>
            <person name="Kent A.D."/>
        </authorList>
    </citation>
    <scope>NUCLEOTIDE SEQUENCE</scope>
</reference>
<evidence type="ECO:0000313" key="2">
    <source>
        <dbReference type="EMBL" id="SPC88153.1"/>
    </source>
</evidence>
<feature type="region of interest" description="Disordered" evidence="1">
    <location>
        <begin position="51"/>
        <end position="132"/>
    </location>
</feature>
<protein>
    <submittedName>
        <fullName evidence="2">Uncharacterized protein</fullName>
    </submittedName>
</protein>
<dbReference type="AlphaFoldDB" id="A0A2N9FLU5"/>
<sequence length="132" mass="15048">MDSSYQTGSWTNEKHVRFLNTMEASFVRAMFENNDDDQILRLDRYLPDSSESTLDLKKQRRKKHVSQVGGTGNMVARARMDSRADRRTRRLSSSQPCIPSQDQVVPQFDSITDGDKDQRDPLNLSKALAPVS</sequence>
<gene>
    <name evidence="2" type="ORF">FSB_LOCUS16035</name>
</gene>
<proteinExistence type="predicted"/>